<dbReference type="OrthoDB" id="2916442at2"/>
<dbReference type="AlphaFoldDB" id="A0A0V8HK89"/>
<sequence length="64" mass="7448">MKKYLLNAPKPDLITLDSLMAEMILDKALLLFRKEQIEQNIDRALRDGDKNEFLRLTGELKAMN</sequence>
<feature type="domain" description="IDEAL" evidence="1">
    <location>
        <begin position="24"/>
        <end position="60"/>
    </location>
</feature>
<dbReference type="SMART" id="SM00914">
    <property type="entry name" value="IDEAL"/>
    <property type="match status" value="1"/>
</dbReference>
<evidence type="ECO:0000259" key="1">
    <source>
        <dbReference type="SMART" id="SM00914"/>
    </source>
</evidence>
<dbReference type="Gene3D" id="4.10.810.10">
    <property type="entry name" value="Virus Scaffolding Protein, Chain A"/>
    <property type="match status" value="1"/>
</dbReference>
<gene>
    <name evidence="2" type="ORF">GA0061094_2634</name>
</gene>
<evidence type="ECO:0000313" key="3">
    <source>
        <dbReference type="Proteomes" id="UP000181997"/>
    </source>
</evidence>
<protein>
    <submittedName>
        <fullName evidence="2">IDEAL domain-containing protein</fullName>
    </submittedName>
</protein>
<evidence type="ECO:0000313" key="2">
    <source>
        <dbReference type="EMBL" id="SCC12059.1"/>
    </source>
</evidence>
<dbReference type="EMBL" id="FMAU01000002">
    <property type="protein sequence ID" value="SCC12059.1"/>
    <property type="molecule type" value="Genomic_DNA"/>
</dbReference>
<organism evidence="2 3">
    <name type="scientific">[Bacillus] enclensis</name>
    <dbReference type="NCBI Taxonomy" id="1402860"/>
    <lineage>
        <taxon>Bacteria</taxon>
        <taxon>Bacillati</taxon>
        <taxon>Bacillota</taxon>
        <taxon>Bacilli</taxon>
        <taxon>Bacillales</taxon>
        <taxon>Bacillaceae</taxon>
        <taxon>Rossellomorea</taxon>
    </lineage>
</organism>
<reference evidence="3" key="1">
    <citation type="submission" date="2016-08" db="EMBL/GenBank/DDBJ databases">
        <authorList>
            <person name="Varghese N."/>
            <person name="Submissions Spin"/>
        </authorList>
    </citation>
    <scope>NUCLEOTIDE SEQUENCE [LARGE SCALE GENOMIC DNA]</scope>
    <source>
        <strain evidence="3">SGD-1123</strain>
    </source>
</reference>
<proteinExistence type="predicted"/>
<dbReference type="InterPro" id="IPR027393">
    <property type="entry name" value="Virus_scaffolding_prot_C"/>
</dbReference>
<dbReference type="RefSeq" id="WP_058298706.1">
    <property type="nucleotide sequence ID" value="NZ_FMAU01000002.1"/>
</dbReference>
<keyword evidence="3" id="KW-1185">Reference proteome</keyword>
<accession>A0A0V8HK89</accession>
<dbReference type="InterPro" id="IPR014957">
    <property type="entry name" value="IDEAL_dom"/>
</dbReference>
<dbReference type="Proteomes" id="UP000181997">
    <property type="component" value="Unassembled WGS sequence"/>
</dbReference>
<name>A0A0V8HK89_9BACI</name>
<dbReference type="Pfam" id="PF08858">
    <property type="entry name" value="IDEAL"/>
    <property type="match status" value="1"/>
</dbReference>